<dbReference type="PIRSF" id="PIRSF001529">
    <property type="entry name" value="Ser-tRNA-synth_IIa"/>
    <property type="match status" value="1"/>
</dbReference>
<comment type="subunit">
    <text evidence="12">Homodimer. The tRNA molecule binds across the dimer.</text>
</comment>
<dbReference type="EMBL" id="QGLT01000004">
    <property type="protein sequence ID" value="PXY99743.1"/>
    <property type="molecule type" value="Genomic_DNA"/>
</dbReference>
<comment type="domain">
    <text evidence="12">Consists of two distinct domains, a catalytic core and a N-terminal extension that is involved in tRNA binding.</text>
</comment>
<keyword evidence="5 12" id="KW-0436">Ligase</keyword>
<dbReference type="Proteomes" id="UP000247565">
    <property type="component" value="Unassembled WGS sequence"/>
</dbReference>
<dbReference type="NCBIfam" id="TIGR00414">
    <property type="entry name" value="serS"/>
    <property type="match status" value="1"/>
</dbReference>
<evidence type="ECO:0000256" key="9">
    <source>
        <dbReference type="ARBA" id="ARBA00023146"/>
    </source>
</evidence>
<evidence type="ECO:0000256" key="12">
    <source>
        <dbReference type="HAMAP-Rule" id="MF_00176"/>
    </source>
</evidence>
<dbReference type="Gene3D" id="3.30.930.10">
    <property type="entry name" value="Bira Bifunctional Protein, Domain 2"/>
    <property type="match status" value="1"/>
</dbReference>
<dbReference type="InterPro" id="IPR015866">
    <property type="entry name" value="Ser-tRNA-synth_1_N"/>
</dbReference>
<evidence type="ECO:0000256" key="3">
    <source>
        <dbReference type="ARBA" id="ARBA00010728"/>
    </source>
</evidence>
<evidence type="ECO:0000313" key="18">
    <source>
        <dbReference type="Proteomes" id="UP000247565"/>
    </source>
</evidence>
<dbReference type="GO" id="GO:0016260">
    <property type="term" value="P:selenocysteine biosynthetic process"/>
    <property type="evidence" value="ECO:0007669"/>
    <property type="project" value="UniProtKB-UniRule"/>
</dbReference>
<dbReference type="InterPro" id="IPR010978">
    <property type="entry name" value="tRNA-bd_arm"/>
</dbReference>
<dbReference type="InterPro" id="IPR002314">
    <property type="entry name" value="aa-tRNA-synt_IIb"/>
</dbReference>
<keyword evidence="6 12" id="KW-0547">Nucleotide-binding</keyword>
<accession>A0A318MUX3</accession>
<feature type="binding site" evidence="12 13">
    <location>
        <position position="283"/>
    </location>
    <ligand>
        <name>L-serine</name>
        <dbReference type="ChEBI" id="CHEBI:33384"/>
    </ligand>
</feature>
<comment type="catalytic activity">
    <reaction evidence="10 12">
        <text>tRNA(Sec) + L-serine + ATP = L-seryl-tRNA(Sec) + AMP + diphosphate + H(+)</text>
        <dbReference type="Rhea" id="RHEA:42580"/>
        <dbReference type="Rhea" id="RHEA-COMP:9742"/>
        <dbReference type="Rhea" id="RHEA-COMP:10128"/>
        <dbReference type="ChEBI" id="CHEBI:15378"/>
        <dbReference type="ChEBI" id="CHEBI:30616"/>
        <dbReference type="ChEBI" id="CHEBI:33019"/>
        <dbReference type="ChEBI" id="CHEBI:33384"/>
        <dbReference type="ChEBI" id="CHEBI:78442"/>
        <dbReference type="ChEBI" id="CHEBI:78533"/>
        <dbReference type="ChEBI" id="CHEBI:456215"/>
        <dbReference type="EC" id="6.1.1.11"/>
    </reaction>
</comment>
<comment type="function">
    <text evidence="12">Catalyzes the attachment of serine to tRNA(Ser). Is also able to aminoacylate tRNA(Sec) with serine, to form the misacylated tRNA L-seryl-tRNA(Sec), which will be further converted into selenocysteinyl-tRNA(Sec).</text>
</comment>
<keyword evidence="8 12" id="KW-0648">Protein biosynthesis</keyword>
<feature type="binding site" evidence="12">
    <location>
        <position position="387"/>
    </location>
    <ligand>
        <name>L-serine</name>
        <dbReference type="ChEBI" id="CHEBI:33384"/>
    </ligand>
</feature>
<dbReference type="PROSITE" id="PS50862">
    <property type="entry name" value="AA_TRNA_LIGASE_II"/>
    <property type="match status" value="1"/>
</dbReference>
<feature type="binding site" evidence="13">
    <location>
        <position position="229"/>
    </location>
    <ligand>
        <name>L-serine</name>
        <dbReference type="ChEBI" id="CHEBI:33384"/>
    </ligand>
</feature>
<dbReference type="AlphaFoldDB" id="A0A318MUX3"/>
<dbReference type="RefSeq" id="WP_110439363.1">
    <property type="nucleotide sequence ID" value="NZ_CP046393.1"/>
</dbReference>
<evidence type="ECO:0000256" key="5">
    <source>
        <dbReference type="ARBA" id="ARBA00022598"/>
    </source>
</evidence>
<evidence type="ECO:0000256" key="8">
    <source>
        <dbReference type="ARBA" id="ARBA00022917"/>
    </source>
</evidence>
<gene>
    <name evidence="12" type="primary">serS</name>
    <name evidence="17" type="ORF">DK869_07300</name>
</gene>
<proteinExistence type="inferred from homology"/>
<dbReference type="SUPFAM" id="SSF46589">
    <property type="entry name" value="tRNA-binding arm"/>
    <property type="match status" value="1"/>
</dbReference>
<evidence type="ECO:0000256" key="14">
    <source>
        <dbReference type="PIRSR" id="PIRSR001529-2"/>
    </source>
</evidence>
<evidence type="ECO:0000256" key="10">
    <source>
        <dbReference type="ARBA" id="ARBA00047929"/>
    </source>
</evidence>
<dbReference type="SUPFAM" id="SSF55681">
    <property type="entry name" value="Class II aaRS and biotin synthetases"/>
    <property type="match status" value="1"/>
</dbReference>
<dbReference type="InterPro" id="IPR045864">
    <property type="entry name" value="aa-tRNA-synth_II/BPL/LPL"/>
</dbReference>
<dbReference type="CDD" id="cd00770">
    <property type="entry name" value="SerRS_core"/>
    <property type="match status" value="1"/>
</dbReference>
<dbReference type="InterPro" id="IPR042103">
    <property type="entry name" value="SerRS_1_N_sf"/>
</dbReference>
<organism evidence="17 18">
    <name type="scientific">Commensalibacter melissae</name>
    <dbReference type="NCBI Taxonomy" id="2070537"/>
    <lineage>
        <taxon>Bacteria</taxon>
        <taxon>Pseudomonadati</taxon>
        <taxon>Pseudomonadota</taxon>
        <taxon>Alphaproteobacteria</taxon>
        <taxon>Acetobacterales</taxon>
        <taxon>Acetobacteraceae</taxon>
    </lineage>
</organism>
<evidence type="ECO:0000259" key="16">
    <source>
        <dbReference type="PROSITE" id="PS50862"/>
    </source>
</evidence>
<dbReference type="OrthoDB" id="9804647at2"/>
<comment type="catalytic activity">
    <reaction evidence="11 12">
        <text>tRNA(Ser) + L-serine + ATP = L-seryl-tRNA(Ser) + AMP + diphosphate + H(+)</text>
        <dbReference type="Rhea" id="RHEA:12292"/>
        <dbReference type="Rhea" id="RHEA-COMP:9669"/>
        <dbReference type="Rhea" id="RHEA-COMP:9703"/>
        <dbReference type="ChEBI" id="CHEBI:15378"/>
        <dbReference type="ChEBI" id="CHEBI:30616"/>
        <dbReference type="ChEBI" id="CHEBI:33019"/>
        <dbReference type="ChEBI" id="CHEBI:33384"/>
        <dbReference type="ChEBI" id="CHEBI:78442"/>
        <dbReference type="ChEBI" id="CHEBI:78533"/>
        <dbReference type="ChEBI" id="CHEBI:456215"/>
        <dbReference type="EC" id="6.1.1.11"/>
    </reaction>
</comment>
<comment type="similarity">
    <text evidence="3 12">Belongs to the class-II aminoacyl-tRNA synthetase family. Type-1 seryl-tRNA synthetase subfamily.</text>
</comment>
<dbReference type="EC" id="6.1.1.11" evidence="12"/>
<dbReference type="Gene3D" id="1.10.287.40">
    <property type="entry name" value="Serine-tRNA synthetase, tRNA binding domain"/>
    <property type="match status" value="1"/>
</dbReference>
<evidence type="ECO:0000256" key="11">
    <source>
        <dbReference type="ARBA" id="ARBA00048823"/>
    </source>
</evidence>
<dbReference type="GO" id="GO:0004828">
    <property type="term" value="F:serine-tRNA ligase activity"/>
    <property type="evidence" value="ECO:0007669"/>
    <property type="project" value="UniProtKB-UniRule"/>
</dbReference>
<comment type="pathway">
    <text evidence="2 12">Aminoacyl-tRNA biosynthesis; selenocysteinyl-tRNA(Sec) biosynthesis; L-seryl-tRNA(Sec) from L-serine and tRNA(Sec): step 1/1.</text>
</comment>
<dbReference type="PANTHER" id="PTHR43697">
    <property type="entry name" value="SERYL-TRNA SYNTHETASE"/>
    <property type="match status" value="1"/>
</dbReference>
<protein>
    <recommendedName>
        <fullName evidence="12">Serine--tRNA ligase</fullName>
        <ecNumber evidence="12">6.1.1.11</ecNumber>
    </recommendedName>
    <alternativeName>
        <fullName evidence="12">Seryl-tRNA synthetase</fullName>
        <shortName evidence="12">SerRS</shortName>
    </alternativeName>
    <alternativeName>
        <fullName evidence="12">Seryl-tRNA(Ser/Sec) synthetase</fullName>
    </alternativeName>
</protein>
<keyword evidence="18" id="KW-1185">Reference proteome</keyword>
<dbReference type="Pfam" id="PF00587">
    <property type="entry name" value="tRNA-synt_2b"/>
    <property type="match status" value="1"/>
</dbReference>
<dbReference type="PANTHER" id="PTHR43697:SF1">
    <property type="entry name" value="SERINE--TRNA LIGASE"/>
    <property type="match status" value="1"/>
</dbReference>
<evidence type="ECO:0000256" key="6">
    <source>
        <dbReference type="ARBA" id="ARBA00022741"/>
    </source>
</evidence>
<sequence length="426" mass="48415">MHDFRALRSDPVAFDNDLARRGLSAVSQTLLSYDEERRSYLNELHQKQADRNNISKQIGQLKRNKENSSVLEAQAIRLRQEIDSLQTRADKLDQQIFEVLASLPNRLAVEVPTGKDETENVVVHYWGKIREFGFTPLQHFELGEKSGLMDFNAATKLAGARFSILRGALARLDRALGQFMLDFHTTEHDYEEYVVPLLVNEQTMFNTDKLPKFGDQSFCTKDDRWLIPTAEVPLTGIQAGEIINYDQLPVRRTALTACFRSEAGAAGRDTRGLIRQHQFYKVEMVSVTAPEESEKEHERMTRCAEMVLEKLELPYRRVLLCSGDTGFGAAKTWDLEVWLPGQQAWREISSCSNTRDFQARRMNARYRPQPEEGRKTPPVFLHTLNGSGVAVGRALVAVMENYQNEDGSISIPEVLRSYMGGIEKIG</sequence>
<evidence type="ECO:0000313" key="17">
    <source>
        <dbReference type="EMBL" id="PXY99743.1"/>
    </source>
</evidence>
<dbReference type="InterPro" id="IPR002317">
    <property type="entry name" value="Ser-tRNA-ligase_type_1"/>
</dbReference>
<evidence type="ECO:0000256" key="7">
    <source>
        <dbReference type="ARBA" id="ARBA00022840"/>
    </source>
</evidence>
<feature type="binding site" evidence="12 14">
    <location>
        <begin position="260"/>
        <end position="262"/>
    </location>
    <ligand>
        <name>ATP</name>
        <dbReference type="ChEBI" id="CHEBI:30616"/>
    </ligand>
</feature>
<evidence type="ECO:0000256" key="4">
    <source>
        <dbReference type="ARBA" id="ARBA00022490"/>
    </source>
</evidence>
<dbReference type="InterPro" id="IPR006195">
    <property type="entry name" value="aa-tRNA-synth_II"/>
</dbReference>
<dbReference type="GO" id="GO:0005524">
    <property type="term" value="F:ATP binding"/>
    <property type="evidence" value="ECO:0007669"/>
    <property type="project" value="UniProtKB-UniRule"/>
</dbReference>
<feature type="binding site" evidence="13">
    <location>
        <position position="385"/>
    </location>
    <ligand>
        <name>L-serine</name>
        <dbReference type="ChEBI" id="CHEBI:33384"/>
    </ligand>
</feature>
<keyword evidence="9 12" id="KW-0030">Aminoacyl-tRNA synthetase</keyword>
<comment type="caution">
    <text evidence="12">Lacks conserved residue(s) required for the propagation of feature annotation.</text>
</comment>
<keyword evidence="4 12" id="KW-0963">Cytoplasm</keyword>
<comment type="subcellular location">
    <subcellularLocation>
        <location evidence="1 12">Cytoplasm</location>
    </subcellularLocation>
</comment>
<reference evidence="17 18" key="1">
    <citation type="submission" date="2018-05" db="EMBL/GenBank/DDBJ databases">
        <title>Reference genomes for bee gut microbiota database.</title>
        <authorList>
            <person name="Ellegaard K.M."/>
        </authorList>
    </citation>
    <scope>NUCLEOTIDE SEQUENCE [LARGE SCALE GENOMIC DNA]</scope>
    <source>
        <strain evidence="17 18">ESL0284</strain>
    </source>
</reference>
<feature type="coiled-coil region" evidence="15">
    <location>
        <begin position="44"/>
        <end position="95"/>
    </location>
</feature>
<dbReference type="GO" id="GO:0005737">
    <property type="term" value="C:cytoplasm"/>
    <property type="evidence" value="ECO:0007669"/>
    <property type="project" value="UniProtKB-SubCell"/>
</dbReference>
<keyword evidence="7 12" id="KW-0067">ATP-binding</keyword>
<evidence type="ECO:0000256" key="2">
    <source>
        <dbReference type="ARBA" id="ARBA00005045"/>
    </source>
</evidence>
<keyword evidence="15" id="KW-0175">Coiled coil</keyword>
<feature type="binding site" evidence="13">
    <location>
        <position position="260"/>
    </location>
    <ligand>
        <name>L-serine</name>
        <dbReference type="ChEBI" id="CHEBI:33384"/>
    </ligand>
</feature>
<dbReference type="PRINTS" id="PR00981">
    <property type="entry name" value="TRNASYNTHSER"/>
</dbReference>
<evidence type="ECO:0000256" key="13">
    <source>
        <dbReference type="PIRSR" id="PIRSR001529-1"/>
    </source>
</evidence>
<comment type="caution">
    <text evidence="17">The sequence shown here is derived from an EMBL/GenBank/DDBJ whole genome shotgun (WGS) entry which is preliminary data.</text>
</comment>
<evidence type="ECO:0000256" key="1">
    <source>
        <dbReference type="ARBA" id="ARBA00004496"/>
    </source>
</evidence>
<feature type="binding site" evidence="12">
    <location>
        <begin position="229"/>
        <end position="231"/>
    </location>
    <ligand>
        <name>L-serine</name>
        <dbReference type="ChEBI" id="CHEBI:33384"/>
    </ligand>
</feature>
<dbReference type="GO" id="GO:0006434">
    <property type="term" value="P:seryl-tRNA aminoacylation"/>
    <property type="evidence" value="ECO:0007669"/>
    <property type="project" value="UniProtKB-UniRule"/>
</dbReference>
<dbReference type="InterPro" id="IPR033729">
    <property type="entry name" value="SerRS_core"/>
</dbReference>
<evidence type="ECO:0000256" key="15">
    <source>
        <dbReference type="SAM" id="Coils"/>
    </source>
</evidence>
<dbReference type="UniPathway" id="UPA00906">
    <property type="reaction ID" value="UER00895"/>
</dbReference>
<dbReference type="HAMAP" id="MF_00176">
    <property type="entry name" value="Ser_tRNA_synth_type1"/>
    <property type="match status" value="1"/>
</dbReference>
<feature type="domain" description="Aminoacyl-transfer RNA synthetases class-II family profile" evidence="16">
    <location>
        <begin position="138"/>
        <end position="412"/>
    </location>
</feature>
<name>A0A318MUX3_9PROT</name>
<feature type="binding site" evidence="12 14">
    <location>
        <begin position="347"/>
        <end position="350"/>
    </location>
    <ligand>
        <name>ATP</name>
        <dbReference type="ChEBI" id="CHEBI:30616"/>
    </ligand>
</feature>
<dbReference type="Pfam" id="PF02403">
    <property type="entry name" value="Seryl_tRNA_N"/>
    <property type="match status" value="1"/>
</dbReference>